<dbReference type="InterPro" id="IPR050238">
    <property type="entry name" value="DNA_Rep/Repair_Clamp_Loader"/>
</dbReference>
<reference evidence="1 2" key="1">
    <citation type="journal article" date="2016" name="Nat. Commun.">
        <title>Thousands of microbial genomes shed light on interconnected biogeochemical processes in an aquifer system.</title>
        <authorList>
            <person name="Anantharaman K."/>
            <person name="Brown C.T."/>
            <person name="Hug L.A."/>
            <person name="Sharon I."/>
            <person name="Castelle C.J."/>
            <person name="Probst A.J."/>
            <person name="Thomas B.C."/>
            <person name="Singh A."/>
            <person name="Wilkins M.J."/>
            <person name="Karaoz U."/>
            <person name="Brodie E.L."/>
            <person name="Williams K.H."/>
            <person name="Hubbard S.S."/>
            <person name="Banfield J.F."/>
        </authorList>
    </citation>
    <scope>NUCLEOTIDE SEQUENCE [LARGE SCALE GENOMIC DNA]</scope>
</reference>
<evidence type="ECO:0000313" key="1">
    <source>
        <dbReference type="EMBL" id="OGG29218.1"/>
    </source>
</evidence>
<dbReference type="AlphaFoldDB" id="A0A1F6AX61"/>
<dbReference type="EMBL" id="MFJZ01000055">
    <property type="protein sequence ID" value="OGG29218.1"/>
    <property type="molecule type" value="Genomic_DNA"/>
</dbReference>
<dbReference type="STRING" id="1798396.A2973_05850"/>
<dbReference type="Pfam" id="PF13177">
    <property type="entry name" value="DNA_pol3_delta2"/>
    <property type="match status" value="1"/>
</dbReference>
<organism evidence="1 2">
    <name type="scientific">Candidatus Gottesmanbacteria bacterium RIFCSPLOWO2_01_FULL_49_10</name>
    <dbReference type="NCBI Taxonomy" id="1798396"/>
    <lineage>
        <taxon>Bacteria</taxon>
        <taxon>Candidatus Gottesmaniibacteriota</taxon>
    </lineage>
</organism>
<proteinExistence type="predicted"/>
<dbReference type="PANTHER" id="PTHR11669">
    <property type="entry name" value="REPLICATION FACTOR C / DNA POLYMERASE III GAMMA-TAU SUBUNIT"/>
    <property type="match status" value="1"/>
</dbReference>
<dbReference type="Gene3D" id="3.40.50.300">
    <property type="entry name" value="P-loop containing nucleotide triphosphate hydrolases"/>
    <property type="match status" value="1"/>
</dbReference>
<name>A0A1F6AX61_9BACT</name>
<dbReference type="PANTHER" id="PTHR11669:SF8">
    <property type="entry name" value="DNA POLYMERASE III SUBUNIT DELTA"/>
    <property type="match status" value="1"/>
</dbReference>
<protein>
    <recommendedName>
        <fullName evidence="3">DNA polymerase III subunit delta</fullName>
    </recommendedName>
</protein>
<dbReference type="Proteomes" id="UP000176409">
    <property type="component" value="Unassembled WGS sequence"/>
</dbReference>
<gene>
    <name evidence="1" type="ORF">A2973_05850</name>
</gene>
<evidence type="ECO:0000313" key="2">
    <source>
        <dbReference type="Proteomes" id="UP000176409"/>
    </source>
</evidence>
<evidence type="ECO:0008006" key="3">
    <source>
        <dbReference type="Google" id="ProtNLM"/>
    </source>
</evidence>
<accession>A0A1F6AX61</accession>
<comment type="caution">
    <text evidence="1">The sequence shown here is derived from an EMBL/GenBank/DDBJ whole genome shotgun (WGS) entry which is preliminary data.</text>
</comment>
<dbReference type="GO" id="GO:0006261">
    <property type="term" value="P:DNA-templated DNA replication"/>
    <property type="evidence" value="ECO:0007669"/>
    <property type="project" value="TreeGrafter"/>
</dbReference>
<dbReference type="SUPFAM" id="SSF52540">
    <property type="entry name" value="P-loop containing nucleoside triphosphate hydrolases"/>
    <property type="match status" value="1"/>
</dbReference>
<sequence length="235" mass="25782">MHAYLVTGGSQDDRLAYIRETLAKATIAPIDQITIQDDEATIGIDAVRTLTKQLTLSPIASRTRGVVIKNSHSMSLSAQNAFLKTLEEPPGDALIILETAQPDALLPTILSRCHSIRVVGNGKSNQSDEDTQLQCVKTLKQLLSSSVGERLKLIDTHIRTRDEALAFVDLSISAIHKELVDHETHTDLRSNERTKLLRALLVARTHILGNITPKLTLDVAFLPLSNSLDNPTIIM</sequence>
<dbReference type="InterPro" id="IPR027417">
    <property type="entry name" value="P-loop_NTPase"/>
</dbReference>